<keyword evidence="2" id="KW-1185">Reference proteome</keyword>
<protein>
    <submittedName>
        <fullName evidence="1">MarR family transcriptional regulator</fullName>
    </submittedName>
</protein>
<dbReference type="Proteomes" id="UP000319375">
    <property type="component" value="Unassembled WGS sequence"/>
</dbReference>
<dbReference type="AlphaFoldDB" id="A0A5C5RWJ3"/>
<accession>A0A5C5RWJ3</accession>
<dbReference type="InterPro" id="IPR036390">
    <property type="entry name" value="WH_DNA-bd_sf"/>
</dbReference>
<dbReference type="Gene3D" id="1.10.10.10">
    <property type="entry name" value="Winged helix-like DNA-binding domain superfamily/Winged helix DNA-binding domain"/>
    <property type="match status" value="1"/>
</dbReference>
<dbReference type="EMBL" id="VIGX01000014">
    <property type="protein sequence ID" value="TWS27407.1"/>
    <property type="molecule type" value="Genomic_DNA"/>
</dbReference>
<dbReference type="InterPro" id="IPR036388">
    <property type="entry name" value="WH-like_DNA-bd_sf"/>
</dbReference>
<gene>
    <name evidence="1" type="ORF">FK530_18980</name>
</gene>
<name>A0A5C5RWJ3_9ACTN</name>
<dbReference type="SUPFAM" id="SSF46785">
    <property type="entry name" value="Winged helix' DNA-binding domain"/>
    <property type="match status" value="1"/>
</dbReference>
<organism evidence="1 2">
    <name type="scientific">Tsukamurella conjunctivitidis</name>
    <dbReference type="NCBI Taxonomy" id="2592068"/>
    <lineage>
        <taxon>Bacteria</taxon>
        <taxon>Bacillati</taxon>
        <taxon>Actinomycetota</taxon>
        <taxon>Actinomycetes</taxon>
        <taxon>Mycobacteriales</taxon>
        <taxon>Tsukamurellaceae</taxon>
        <taxon>Tsukamurella</taxon>
    </lineage>
</organism>
<evidence type="ECO:0000313" key="2">
    <source>
        <dbReference type="Proteomes" id="UP000319375"/>
    </source>
</evidence>
<dbReference type="OrthoDB" id="9986095at2"/>
<sequence>MAQINIHQAAPGHVLGVLADGEVWTTDQLSRTSLLAASTVPGVLGALLSAGLVERPVRGRYRITDAGRAHLQELAN</sequence>
<comment type="caution">
    <text evidence="1">The sequence shown here is derived from an EMBL/GenBank/DDBJ whole genome shotgun (WGS) entry which is preliminary data.</text>
</comment>
<proteinExistence type="predicted"/>
<dbReference type="RefSeq" id="WP_146488544.1">
    <property type="nucleotide sequence ID" value="NZ_VIGX01000014.1"/>
</dbReference>
<evidence type="ECO:0000313" key="1">
    <source>
        <dbReference type="EMBL" id="TWS27407.1"/>
    </source>
</evidence>
<reference evidence="1 2" key="1">
    <citation type="submission" date="2019-06" db="EMBL/GenBank/DDBJ databases">
        <title>Tsukamurella conjunctivitidis sp. nov., Tsukamurella assacharolytica sp. nov. and Tsukamurella sputae sp. nov. isolated from patients with conjunctivitis, bacteraemia (lymphoma) and respiratory infection (sputum) in Hong Kong.</title>
        <authorList>
            <person name="Teng J.L.L."/>
            <person name="Lee H.H."/>
            <person name="Fong J.Y.H."/>
            <person name="Fok K.M.N."/>
            <person name="Lau S.K.P."/>
            <person name="Woo P.C.Y."/>
        </authorList>
    </citation>
    <scope>NUCLEOTIDE SEQUENCE [LARGE SCALE GENOMIC DNA]</scope>
    <source>
        <strain evidence="1 2">HKU72</strain>
    </source>
</reference>